<evidence type="ECO:0000313" key="2">
    <source>
        <dbReference type="Proteomes" id="UP000008673"/>
    </source>
</evidence>
<evidence type="ECO:0000313" key="1">
    <source>
        <dbReference type="EMBL" id="ESW98407.1"/>
    </source>
</evidence>
<dbReference type="AlphaFoldDB" id="W1QBL8"/>
<dbReference type="KEGG" id="opa:HPODL_04034"/>
<comment type="caution">
    <text evidence="1">The sequence shown here is derived from an EMBL/GenBank/DDBJ whole genome shotgun (WGS) entry which is preliminary data.</text>
</comment>
<dbReference type="GeneID" id="25773465"/>
<proteinExistence type="predicted"/>
<dbReference type="RefSeq" id="XP_013934290.1">
    <property type="nucleotide sequence ID" value="XM_014078815.1"/>
</dbReference>
<dbReference type="Proteomes" id="UP000008673">
    <property type="component" value="Unassembled WGS sequence"/>
</dbReference>
<dbReference type="EMBL" id="AEOI02000008">
    <property type="protein sequence ID" value="ESW98407.1"/>
    <property type="molecule type" value="Genomic_DNA"/>
</dbReference>
<reference evidence="1 2" key="1">
    <citation type="journal article" date="2013" name="BMC Genomics">
        <title>Genome sequence and analysis of methylotrophic yeast Hansenula polymorpha DL1.</title>
        <authorList>
            <person name="Ravin N.V."/>
            <person name="Eldarov M.A."/>
            <person name="Kadnikov V.V."/>
            <person name="Beletsky A.V."/>
            <person name="Schneider J."/>
            <person name="Mardanova E.S."/>
            <person name="Smekalova E.M."/>
            <person name="Zvereva M.I."/>
            <person name="Dontsova O.A."/>
            <person name="Mardanov A.V."/>
            <person name="Skryabin K.G."/>
        </authorList>
    </citation>
    <scope>NUCLEOTIDE SEQUENCE [LARGE SCALE GENOMIC DNA]</scope>
    <source>
        <strain evidence="2">ATCC 26012 / BCRC 20466 / JCM 22074 / NRRL Y-7560 / DL-1</strain>
    </source>
</reference>
<organism evidence="1 2">
    <name type="scientific">Ogataea parapolymorpha (strain ATCC 26012 / BCRC 20466 / JCM 22074 / NRRL Y-7560 / DL-1)</name>
    <name type="common">Yeast</name>
    <name type="synonym">Hansenula polymorpha</name>
    <dbReference type="NCBI Taxonomy" id="871575"/>
    <lineage>
        <taxon>Eukaryota</taxon>
        <taxon>Fungi</taxon>
        <taxon>Dikarya</taxon>
        <taxon>Ascomycota</taxon>
        <taxon>Saccharomycotina</taxon>
        <taxon>Pichiomycetes</taxon>
        <taxon>Pichiales</taxon>
        <taxon>Pichiaceae</taxon>
        <taxon>Ogataea</taxon>
    </lineage>
</organism>
<gene>
    <name evidence="1" type="ORF">HPODL_04034</name>
</gene>
<dbReference type="HOGENOM" id="CLU_338605_0_0_1"/>
<accession>W1QBL8</accession>
<name>W1QBL8_OGAPD</name>
<sequence>MEIHGEATKPAQGYMNWSEYAVIKWLEYVVINFGSQVVIYDMNLKPVKKLLIPDMNMCHMCVIERYLLVIVDTGGEFLTIMLTRDNERFEIAYCAHDIEKHNSCFQYGEKSFIDGSIAGLIIVHDQATLYRIYVNACKVIFQPYEDDGILQLGPNFCSQSQRNVLVMYAVHHRTLCLPWINRQAANLDDEVITCSNGFDSRFYKLSNSNSQLFGLARTQDGNIRKIIPIGSRHLLLVSEKIRVVLRSSACNKYGILGYDEGLEIYCSNGNIPDVLFIREGHAIICDPNKGLSLLTYTLRKLDFEYKLKFVNEYIKPRQMLRLRNHRYLAISSSNVFLLKFTKGWRLEVLRILREQLFVPVTNLLTESKAINISSANRTSDFVEILQDDTTCITSIKLRSKLKVKQTKIPVYDFFCEIYPIDIYHLFARCLDGYLYELTLKEDTVIIEKCPIEIKELGNVIGVAANVLVTTKCATQVATHNVFTTFKGTALSCKFTSSYGVVFTSSMIYIFMLQPKPHVIHEVECITAHASIYESDNKDLSIICDVHGVLHHLKINRANMTHVRSGTGQADTQDLMLLNNNMFASLTSCGTLHFKELSTFDDVLMIRLQKSCSKVWRTSDSSFAAFSPLRTSVYFMTGKSVESFFIQNTEDALHLQVIENSLYHLRKSELVISTIIPNLFSENVYHHLGPMYNIQIITIQQTPYLIYNDYEKVHLYDLNVKDSLASIYMPNIQHIYSYRGLKFGDNSINDRCLILLVAEVNEPFDASECMLQLVALKASHDLSLQVLFSIKPKYSNWSCLDWYQLREALETRSDCQLQMQTIPGSWVISGKRRSCFCASSF</sequence>
<keyword evidence="2" id="KW-1185">Reference proteome</keyword>
<dbReference type="OrthoDB" id="3989880at2759"/>
<protein>
    <submittedName>
        <fullName evidence="1">Uncharacterized protein</fullName>
    </submittedName>
</protein>